<evidence type="ECO:0000256" key="1">
    <source>
        <dbReference type="SAM" id="Phobius"/>
    </source>
</evidence>
<dbReference type="Proteomes" id="UP000269410">
    <property type="component" value="Unassembled WGS sequence"/>
</dbReference>
<accession>A0A3M0Z0V5</accession>
<keyword evidence="1" id="KW-1133">Transmembrane helix</keyword>
<gene>
    <name evidence="2" type="ORF">D6810_02035</name>
</gene>
<evidence type="ECO:0000313" key="2">
    <source>
        <dbReference type="EMBL" id="RMD77086.1"/>
    </source>
</evidence>
<keyword evidence="1" id="KW-0812">Transmembrane</keyword>
<reference evidence="2 3" key="1">
    <citation type="submission" date="2018-10" db="EMBL/GenBank/DDBJ databases">
        <title>Thermophilic Lithotrophy and Phototrophy in an Intertidal, Iron-rich, Geothermal Spring.</title>
        <authorList>
            <person name="Ward L.M."/>
            <person name="Idei A."/>
            <person name="Nakagawa M."/>
            <person name="Ueno Y."/>
            <person name="Fischer W."/>
            <person name="Mcglynn S.E."/>
        </authorList>
    </citation>
    <scope>NUCLEOTIDE SEQUENCE [LARGE SCALE GENOMIC DNA]</scope>
    <source>
        <strain evidence="2">J137</strain>
    </source>
</reference>
<sequence length="372" mass="43639">MLDKYKFENIARNLVSWRQKRYCPKKTEIPEKILFNESLTSTFKNIFKHCNNTNINPPEEDSNSLLIEYSSTIFYFGGQLISTKVRKDYCPPIPRTRINKISSEVADDGDQIFFSFEVDSNFYKTASFSVNQWLKESDGDKLVGPVMFIHTHFINENRSEISKINSEHVIASKFFSLEDISNLYKTRLYISSLVLEENIWLAFRTSNLDASVYTCLTKIIQEAKSAHHESLKIEESLIYGILENFKDSGLIFFHGKVKENDTELEARQVNHDNFKEVSNEYRKQKESANIEIIENKYMSSRTIKKQKTIDDIANYQQNEEKIENKNILSQLHFGTYKMLKRKQKIYQIVFWVFITLVFVLSVTSITYILLFI</sequence>
<protein>
    <submittedName>
        <fullName evidence="2">Uncharacterized protein</fullName>
    </submittedName>
</protein>
<proteinExistence type="predicted"/>
<dbReference type="EMBL" id="RFKV01000066">
    <property type="protein sequence ID" value="RMD77086.1"/>
    <property type="molecule type" value="Genomic_DNA"/>
</dbReference>
<keyword evidence="1" id="KW-0472">Membrane</keyword>
<feature type="transmembrane region" description="Helical" evidence="1">
    <location>
        <begin position="348"/>
        <end position="370"/>
    </location>
</feature>
<dbReference type="AlphaFoldDB" id="A0A3M0Z0V5"/>
<comment type="caution">
    <text evidence="2">The sequence shown here is derived from an EMBL/GenBank/DDBJ whole genome shotgun (WGS) entry which is preliminary data.</text>
</comment>
<organism evidence="2 3">
    <name type="scientific">Candidatus Dojkabacteria bacterium</name>
    <dbReference type="NCBI Taxonomy" id="2099670"/>
    <lineage>
        <taxon>Bacteria</taxon>
        <taxon>Candidatus Dojkabacteria</taxon>
    </lineage>
</organism>
<name>A0A3M0Z0V5_9BACT</name>
<evidence type="ECO:0000313" key="3">
    <source>
        <dbReference type="Proteomes" id="UP000269410"/>
    </source>
</evidence>